<dbReference type="STRING" id="33888.A6122_0896"/>
<accession>A0A160KRU9</accession>
<dbReference type="PROSITE" id="PS51257">
    <property type="entry name" value="PROKAR_LIPOPROTEIN"/>
    <property type="match status" value="1"/>
</dbReference>
<dbReference type="PATRIC" id="fig|33888.3.peg.991"/>
<feature type="signal peptide" evidence="1">
    <location>
        <begin position="1"/>
        <end position="23"/>
    </location>
</feature>
<dbReference type="Pfam" id="PF13845">
    <property type="entry name" value="Septum_form"/>
    <property type="match status" value="1"/>
</dbReference>
<name>A0A160KRU9_9MICO</name>
<gene>
    <name evidence="3" type="ORF">A6122_0896</name>
</gene>
<evidence type="ECO:0000313" key="3">
    <source>
        <dbReference type="EMBL" id="AND16049.1"/>
    </source>
</evidence>
<dbReference type="InterPro" id="IPR026004">
    <property type="entry name" value="Septum_form"/>
</dbReference>
<evidence type="ECO:0000256" key="1">
    <source>
        <dbReference type="SAM" id="SignalP"/>
    </source>
</evidence>
<dbReference type="Proteomes" id="UP000077071">
    <property type="component" value="Chromosome"/>
</dbReference>
<feature type="chain" id="PRO_5039323191" description="Septum formation-related domain-containing protein" evidence="1">
    <location>
        <begin position="24"/>
        <end position="168"/>
    </location>
</feature>
<dbReference type="RefSeq" id="WP_068252136.1">
    <property type="nucleotide sequence ID" value="NZ_CP015515.1"/>
</dbReference>
<dbReference type="OrthoDB" id="3628931at2"/>
<proteinExistence type="predicted"/>
<dbReference type="EMBL" id="CP015515">
    <property type="protein sequence ID" value="AND16049.1"/>
    <property type="molecule type" value="Genomic_DNA"/>
</dbReference>
<sequence>MRSRTAALAGAALLLLLSGCSSVVGPDGPEAVRDEGGTVTVAGVTDVFSLRRGDCLDDPGDNRIADVDVVPCSEEHALEIFHSFAQPGERYTGRTTLLAQADASCEPEFGAVIGIAYGDSALEYRSMVPSEVGWRHGDRSVVCAVFDPDDDSTTGSLFGSARSPGLPG</sequence>
<protein>
    <recommendedName>
        <fullName evidence="2">Septum formation-related domain-containing protein</fullName>
    </recommendedName>
</protein>
<feature type="domain" description="Septum formation-related" evidence="2">
    <location>
        <begin position="52"/>
        <end position="161"/>
    </location>
</feature>
<organism evidence="3 4">
    <name type="scientific">Rathayibacter tritici</name>
    <dbReference type="NCBI Taxonomy" id="33888"/>
    <lineage>
        <taxon>Bacteria</taxon>
        <taxon>Bacillati</taxon>
        <taxon>Actinomycetota</taxon>
        <taxon>Actinomycetes</taxon>
        <taxon>Micrococcales</taxon>
        <taxon>Microbacteriaceae</taxon>
        <taxon>Rathayibacter</taxon>
    </lineage>
</organism>
<reference evidence="3 4" key="1">
    <citation type="submission" date="2016-05" db="EMBL/GenBank/DDBJ databases">
        <title>Complete genome sequence of Rathayibacter tritici NCPPB 1953.</title>
        <authorList>
            <person name="Park J."/>
            <person name="Lee H.-H."/>
            <person name="Lee S.-W."/>
            <person name="Seo Y.-S."/>
        </authorList>
    </citation>
    <scope>NUCLEOTIDE SEQUENCE [LARGE SCALE GENOMIC DNA]</scope>
    <source>
        <strain evidence="3 4">NCPPB 1953</strain>
    </source>
</reference>
<dbReference type="KEGG" id="rtn:A6122_0896"/>
<evidence type="ECO:0000259" key="2">
    <source>
        <dbReference type="Pfam" id="PF13845"/>
    </source>
</evidence>
<dbReference type="AlphaFoldDB" id="A0A160KRU9"/>
<keyword evidence="1" id="KW-0732">Signal</keyword>
<evidence type="ECO:0000313" key="4">
    <source>
        <dbReference type="Proteomes" id="UP000077071"/>
    </source>
</evidence>
<keyword evidence="4" id="KW-1185">Reference proteome</keyword>